<evidence type="ECO:0000256" key="5">
    <source>
        <dbReference type="PIRSR" id="PIRSR000350-3"/>
    </source>
</evidence>
<dbReference type="PATRIC" id="fig|1698449.3.peg.135"/>
<dbReference type="Pfam" id="PF07992">
    <property type="entry name" value="Pyr_redox_2"/>
    <property type="match status" value="1"/>
</dbReference>
<evidence type="ECO:0000256" key="6">
    <source>
        <dbReference type="PIRSR" id="PIRSR000350-4"/>
    </source>
</evidence>
<feature type="domain" description="FAD/NAD(P)-binding" evidence="8">
    <location>
        <begin position="7"/>
        <end position="323"/>
    </location>
</feature>
<sequence length="470" mass="50100">MQTKSTDVLIIGAGTAGLYALREVKRAKKDYLVVDTGPLGTTCARVGCMPSKVLLQVAQENQALQQLVQEQVITAKPQAINDQAALKTVRQLRDRFATGAAQGAQRAAGEHLIIGKASFLSPNRVQVMTAEGQQVIEAHSIILATGSSPVVPSFLSAVADRMLTTDAVFELEHLPKRLGVMGLGAIGLELGLALARLGVQVTAADMADQLGGIQDPTIAQAAQKIFSNEMDIWLGHPAEVERTEHGVLLKAGNQAVEVDQLLVALGRKPNLAELALEKAGLPVDEKGVPLFDPHTMQIGDTRIFIAGDLNADRTLMHEACDEGAIAGYNASRTAVTAFERKVPLAIAFTQPDIVSVGASFHSLTAGNYLVGEAKANGRAIIKHDEQSLIRLYADSHSGKLLGASLLGVDTEHLGHFLALAIMQQMTVADLLQAPYYHPVVEEQLQAALQDLLKQLPQLQTGLPFGLTQKS</sequence>
<protein>
    <submittedName>
        <fullName evidence="9">Dihydrolipoamide dehydrogenase</fullName>
    </submittedName>
</protein>
<keyword evidence="3 5" id="KW-0274">FAD</keyword>
<comment type="similarity">
    <text evidence="1">Belongs to the class-I pyridine nucleotide-disulfide oxidoreductase family.</text>
</comment>
<dbReference type="NCBIfam" id="NF004939">
    <property type="entry name" value="PRK06292.1-1"/>
    <property type="match status" value="1"/>
</dbReference>
<evidence type="ECO:0000259" key="7">
    <source>
        <dbReference type="Pfam" id="PF02852"/>
    </source>
</evidence>
<evidence type="ECO:0000259" key="8">
    <source>
        <dbReference type="Pfam" id="PF07992"/>
    </source>
</evidence>
<feature type="binding site" evidence="5">
    <location>
        <position position="266"/>
    </location>
    <ligand>
        <name>NAD(+)</name>
        <dbReference type="ChEBI" id="CHEBI:57540"/>
    </ligand>
</feature>
<feature type="binding site" evidence="5">
    <location>
        <position position="308"/>
    </location>
    <ligand>
        <name>FAD</name>
        <dbReference type="ChEBI" id="CHEBI:57692"/>
    </ligand>
</feature>
<feature type="active site" description="Proton acceptor" evidence="4">
    <location>
        <position position="437"/>
    </location>
</feature>
<dbReference type="PRINTS" id="PR00368">
    <property type="entry name" value="FADPNR"/>
</dbReference>
<dbReference type="GO" id="GO:0050660">
    <property type="term" value="F:flavin adenine dinucleotide binding"/>
    <property type="evidence" value="ECO:0007669"/>
    <property type="project" value="TreeGrafter"/>
</dbReference>
<dbReference type="PIRSF" id="PIRSF000350">
    <property type="entry name" value="Mercury_reductase_MerA"/>
    <property type="match status" value="1"/>
</dbReference>
<keyword evidence="5" id="KW-0547">Nucleotide-binding</keyword>
<evidence type="ECO:0000313" key="9">
    <source>
        <dbReference type="EMBL" id="AKX58617.1"/>
    </source>
</evidence>
<name>A0A0K1XBS6_9GAMM</name>
<comment type="cofactor">
    <cofactor evidence="5">
        <name>FAD</name>
        <dbReference type="ChEBI" id="CHEBI:57692"/>
    </cofactor>
    <text evidence="5">Binds 1 FAD per subunit.</text>
</comment>
<reference evidence="9 10" key="1">
    <citation type="journal article" date="2015" name="Genome Announc.">
        <title>Genome Sequences of Oblitimonas alkaliphila gen. nov. sp. nov. (Proposed), a Novel Bacterium of the Pseudomonadaceae Family.</title>
        <authorList>
            <person name="Lauer A.C."/>
            <person name="Nicholson A.C."/>
            <person name="Humrighouse B.W."/>
            <person name="Emery B."/>
            <person name="Drobish A."/>
            <person name="Juieng P."/>
            <person name="Loparev V."/>
            <person name="McQuiston J.R."/>
        </authorList>
    </citation>
    <scope>NUCLEOTIDE SEQUENCE [LARGE SCALE GENOMIC DNA]</scope>
    <source>
        <strain evidence="9 10">E5571</strain>
    </source>
</reference>
<evidence type="ECO:0000256" key="1">
    <source>
        <dbReference type="ARBA" id="ARBA00007532"/>
    </source>
</evidence>
<dbReference type="STRING" id="1697053.AKN87_02570"/>
<dbReference type="InterPro" id="IPR036188">
    <property type="entry name" value="FAD/NAD-bd_sf"/>
</dbReference>
<keyword evidence="2" id="KW-0285">Flavoprotein</keyword>
<evidence type="ECO:0000256" key="3">
    <source>
        <dbReference type="ARBA" id="ARBA00022827"/>
    </source>
</evidence>
<dbReference type="InterPro" id="IPR016156">
    <property type="entry name" value="FAD/NAD-linked_Rdtase_dimer_sf"/>
</dbReference>
<feature type="binding site" evidence="5">
    <location>
        <begin position="145"/>
        <end position="147"/>
    </location>
    <ligand>
        <name>FAD</name>
        <dbReference type="ChEBI" id="CHEBI:57692"/>
    </ligand>
</feature>
<organism evidence="9 10">
    <name type="scientific">Thiopseudomonas alkaliphila</name>
    <dbReference type="NCBI Taxonomy" id="1697053"/>
    <lineage>
        <taxon>Bacteria</taxon>
        <taxon>Pseudomonadati</taxon>
        <taxon>Pseudomonadota</taxon>
        <taxon>Gammaproteobacteria</taxon>
        <taxon>Pseudomonadales</taxon>
        <taxon>Pseudomonadaceae</taxon>
        <taxon>Thiopseudomonas</taxon>
    </lineage>
</organism>
<dbReference type="AlphaFoldDB" id="A0A0K1XBS6"/>
<dbReference type="PANTHER" id="PTHR43014">
    <property type="entry name" value="MERCURIC REDUCTASE"/>
    <property type="match status" value="1"/>
</dbReference>
<feature type="disulfide bond" description="Redox-active" evidence="6">
    <location>
        <begin position="43"/>
        <end position="48"/>
    </location>
</feature>
<dbReference type="Gene3D" id="3.50.50.60">
    <property type="entry name" value="FAD/NAD(P)-binding domain"/>
    <property type="match status" value="2"/>
</dbReference>
<feature type="binding site" evidence="5">
    <location>
        <begin position="182"/>
        <end position="189"/>
    </location>
    <ligand>
        <name>NAD(+)</name>
        <dbReference type="ChEBI" id="CHEBI:57540"/>
    </ligand>
</feature>
<feature type="binding site" evidence="5">
    <location>
        <position position="52"/>
    </location>
    <ligand>
        <name>FAD</name>
        <dbReference type="ChEBI" id="CHEBI:57692"/>
    </ligand>
</feature>
<dbReference type="EMBL" id="CP012365">
    <property type="protein sequence ID" value="AKX58617.1"/>
    <property type="molecule type" value="Genomic_DNA"/>
</dbReference>
<dbReference type="Proteomes" id="UP000063953">
    <property type="component" value="Chromosome"/>
</dbReference>
<dbReference type="PRINTS" id="PR00411">
    <property type="entry name" value="PNDRDTASEI"/>
</dbReference>
<dbReference type="SUPFAM" id="SSF55424">
    <property type="entry name" value="FAD/NAD-linked reductases, dimerisation (C-terminal) domain"/>
    <property type="match status" value="1"/>
</dbReference>
<evidence type="ECO:0000256" key="4">
    <source>
        <dbReference type="PIRSR" id="PIRSR000350-2"/>
    </source>
</evidence>
<dbReference type="Pfam" id="PF02852">
    <property type="entry name" value="Pyr_redox_dim"/>
    <property type="match status" value="1"/>
</dbReference>
<accession>A0A0K1XBS6</accession>
<dbReference type="GO" id="GO:0003955">
    <property type="term" value="F:NAD(P)H dehydrogenase (quinone) activity"/>
    <property type="evidence" value="ECO:0007669"/>
    <property type="project" value="TreeGrafter"/>
</dbReference>
<keyword evidence="10" id="KW-1185">Reference proteome</keyword>
<evidence type="ECO:0000313" key="10">
    <source>
        <dbReference type="Proteomes" id="UP000063953"/>
    </source>
</evidence>
<keyword evidence="5" id="KW-0520">NAD</keyword>
<dbReference type="InterPro" id="IPR023753">
    <property type="entry name" value="FAD/NAD-binding_dom"/>
</dbReference>
<dbReference type="PANTHER" id="PTHR43014:SF4">
    <property type="entry name" value="PYRIDINE NUCLEOTIDE-DISULFIDE OXIDOREDUCTASE RCLA-RELATED"/>
    <property type="match status" value="1"/>
</dbReference>
<dbReference type="Gene3D" id="3.30.390.30">
    <property type="match status" value="1"/>
</dbReference>
<gene>
    <name evidence="9" type="ORF">AKN88_00675</name>
</gene>
<dbReference type="InterPro" id="IPR004099">
    <property type="entry name" value="Pyr_nucl-diS_OxRdtase_dimer"/>
</dbReference>
<proteinExistence type="inferred from homology"/>
<dbReference type="InterPro" id="IPR001100">
    <property type="entry name" value="Pyr_nuc-diS_OxRdtase"/>
</dbReference>
<dbReference type="SUPFAM" id="SSF51905">
    <property type="entry name" value="FAD/NAD(P)-binding domain"/>
    <property type="match status" value="1"/>
</dbReference>
<dbReference type="RefSeq" id="WP_053099518.1">
    <property type="nucleotide sequence ID" value="NZ_CP012365.1"/>
</dbReference>
<feature type="domain" description="Pyridine nucleotide-disulphide oxidoreductase dimerisation" evidence="7">
    <location>
        <begin position="346"/>
        <end position="447"/>
    </location>
</feature>
<evidence type="ECO:0000256" key="2">
    <source>
        <dbReference type="ARBA" id="ARBA00022630"/>
    </source>
</evidence>